<dbReference type="EMBL" id="JAACJL010000059">
    <property type="protein sequence ID" value="KAF4610314.1"/>
    <property type="molecule type" value="Genomic_DNA"/>
</dbReference>
<dbReference type="PANTHER" id="PTHR43130">
    <property type="entry name" value="ARAC-FAMILY TRANSCRIPTIONAL REGULATOR"/>
    <property type="match status" value="1"/>
</dbReference>
<gene>
    <name evidence="1" type="ORF">D9613_010619</name>
</gene>
<dbReference type="InterPro" id="IPR029062">
    <property type="entry name" value="Class_I_gatase-like"/>
</dbReference>
<evidence type="ECO:0008006" key="3">
    <source>
        <dbReference type="Google" id="ProtNLM"/>
    </source>
</evidence>
<sequence length="265" mass="28623">MSSSPSKPLRYGMVLFQGFQALDVFGPLDALNSLSQFIPELELYLIAETLDPVSTLIPASITTSPTDKSPSPFAQSLVPTHTFSSPPPVPLDVLIVPGGWGTRDQAIASACAAYIEQVYTQKTLRYLLTVCTGSLLVASAPGIVGKGKDGGGRLLRMTTNKRALSLWEERLATLAPGARELVRTRVEWVKKARWVVDDRAAGAGAEQSLAPVWSASGVSAGIDMVFAFMAHVYGEETSKKVADYIEYERHTDPSWDPYADIYGLA</sequence>
<dbReference type="AlphaFoldDB" id="A0A8H4QG23"/>
<comment type="caution">
    <text evidence="1">The sequence shown here is derived from an EMBL/GenBank/DDBJ whole genome shotgun (WGS) entry which is preliminary data.</text>
</comment>
<proteinExistence type="predicted"/>
<evidence type="ECO:0000313" key="1">
    <source>
        <dbReference type="EMBL" id="KAF4610314.1"/>
    </source>
</evidence>
<keyword evidence="2" id="KW-1185">Reference proteome</keyword>
<dbReference type="Proteomes" id="UP000521872">
    <property type="component" value="Unassembled WGS sequence"/>
</dbReference>
<reference evidence="1 2" key="1">
    <citation type="submission" date="2019-12" db="EMBL/GenBank/DDBJ databases">
        <authorList>
            <person name="Floudas D."/>
            <person name="Bentzer J."/>
            <person name="Ahren D."/>
            <person name="Johansson T."/>
            <person name="Persson P."/>
            <person name="Tunlid A."/>
        </authorList>
    </citation>
    <scope>NUCLEOTIDE SEQUENCE [LARGE SCALE GENOMIC DNA]</scope>
    <source>
        <strain evidence="1 2">CBS 102.39</strain>
    </source>
</reference>
<dbReference type="InterPro" id="IPR052158">
    <property type="entry name" value="INH-QAR"/>
</dbReference>
<dbReference type="Gene3D" id="3.40.50.880">
    <property type="match status" value="1"/>
</dbReference>
<evidence type="ECO:0000313" key="2">
    <source>
        <dbReference type="Proteomes" id="UP000521872"/>
    </source>
</evidence>
<dbReference type="CDD" id="cd03139">
    <property type="entry name" value="GATase1_PfpI_2"/>
    <property type="match status" value="1"/>
</dbReference>
<accession>A0A8H4QG23</accession>
<dbReference type="SUPFAM" id="SSF52317">
    <property type="entry name" value="Class I glutamine amidotransferase-like"/>
    <property type="match status" value="1"/>
</dbReference>
<protein>
    <recommendedName>
        <fullName evidence="3">DJ-1/PfpI domain-containing protein</fullName>
    </recommendedName>
</protein>
<name>A0A8H4QG23_9AGAR</name>
<dbReference type="PANTHER" id="PTHR43130:SF15">
    <property type="entry name" value="THIJ_PFPI FAMILY PROTEIN (AFU_ORTHOLOGUE AFUA_5G14240)"/>
    <property type="match status" value="1"/>
</dbReference>
<organism evidence="1 2">
    <name type="scientific">Agrocybe pediades</name>
    <dbReference type="NCBI Taxonomy" id="84607"/>
    <lineage>
        <taxon>Eukaryota</taxon>
        <taxon>Fungi</taxon>
        <taxon>Dikarya</taxon>
        <taxon>Basidiomycota</taxon>
        <taxon>Agaricomycotina</taxon>
        <taxon>Agaricomycetes</taxon>
        <taxon>Agaricomycetidae</taxon>
        <taxon>Agaricales</taxon>
        <taxon>Agaricineae</taxon>
        <taxon>Strophariaceae</taxon>
        <taxon>Agrocybe</taxon>
    </lineage>
</organism>